<evidence type="ECO:0000313" key="3">
    <source>
        <dbReference type="Proteomes" id="UP000775547"/>
    </source>
</evidence>
<gene>
    <name evidence="2" type="ORF">DXG03_008516</name>
</gene>
<keyword evidence="3" id="KW-1185">Reference proteome</keyword>
<protein>
    <submittedName>
        <fullName evidence="2">Uncharacterized protein</fullName>
    </submittedName>
</protein>
<dbReference type="Proteomes" id="UP000775547">
    <property type="component" value="Unassembled WGS sequence"/>
</dbReference>
<name>A0A9P7G724_9AGAR</name>
<feature type="region of interest" description="Disordered" evidence="1">
    <location>
        <begin position="366"/>
        <end position="385"/>
    </location>
</feature>
<accession>A0A9P7G724</accession>
<organism evidence="2 3">
    <name type="scientific">Asterophora parasitica</name>
    <dbReference type="NCBI Taxonomy" id="117018"/>
    <lineage>
        <taxon>Eukaryota</taxon>
        <taxon>Fungi</taxon>
        <taxon>Dikarya</taxon>
        <taxon>Basidiomycota</taxon>
        <taxon>Agaricomycotina</taxon>
        <taxon>Agaricomycetes</taxon>
        <taxon>Agaricomycetidae</taxon>
        <taxon>Agaricales</taxon>
        <taxon>Tricholomatineae</taxon>
        <taxon>Lyophyllaceae</taxon>
        <taxon>Asterophora</taxon>
    </lineage>
</organism>
<dbReference type="EMBL" id="JABCKV010000070">
    <property type="protein sequence ID" value="KAG5644421.1"/>
    <property type="molecule type" value="Genomic_DNA"/>
</dbReference>
<reference evidence="2" key="1">
    <citation type="submission" date="2020-07" db="EMBL/GenBank/DDBJ databases">
        <authorList>
            <person name="Nieuwenhuis M."/>
            <person name="Van De Peppel L.J.J."/>
        </authorList>
    </citation>
    <scope>NUCLEOTIDE SEQUENCE</scope>
    <source>
        <strain evidence="2">AP01</strain>
        <tissue evidence="2">Mycelium</tissue>
    </source>
</reference>
<evidence type="ECO:0000256" key="1">
    <source>
        <dbReference type="SAM" id="MobiDB-lite"/>
    </source>
</evidence>
<sequence length="412" mass="46984">MSPTSSYMRLQPRLQRLRTLNLKTTKHFLKASAEPILRAFRIPQAEHAEFPRGKPTVLAWANSLIAHYTSRDDADASDGYRRRMGTLVVKELRWYKGVTGIEHEYVVAIIADPQYACERFIRLDRARDDPGVDVVGFPAAKHQRYGRSSESFSSSQSSLSFYDDDPIDQGNGCVDAMWVLSDLPEKDRLIERSTFRPSHGSPTPTLLDLALVAKVVHENNNYHLWPRQCVWFSTMIVRALQSEFRHHITHRDSSLTFQNWMIEVLEEGIGTFKAKAIYKEQEQVTGDVLLAYRATREEVFLKIEDAAARVTRNRDQDEIIDEAVAQRDEAAAIAAAAAASSVEATARAAEAAARAADAEARAEREARLRREAEERAHDEARKYAMSERELRDLRRRLEELESSSRSRGRRRQ</sequence>
<proteinExistence type="predicted"/>
<dbReference type="AlphaFoldDB" id="A0A9P7G724"/>
<dbReference type="OrthoDB" id="2993336at2759"/>
<comment type="caution">
    <text evidence="2">The sequence shown here is derived from an EMBL/GenBank/DDBJ whole genome shotgun (WGS) entry which is preliminary data.</text>
</comment>
<evidence type="ECO:0000313" key="2">
    <source>
        <dbReference type="EMBL" id="KAG5644421.1"/>
    </source>
</evidence>
<reference evidence="2" key="2">
    <citation type="submission" date="2021-10" db="EMBL/GenBank/DDBJ databases">
        <title>Phylogenomics reveals ancestral predisposition of the termite-cultivated fungus Termitomyces towards a domesticated lifestyle.</title>
        <authorList>
            <person name="Auxier B."/>
            <person name="Grum-Grzhimaylo A."/>
            <person name="Cardenas M.E."/>
            <person name="Lodge J.D."/>
            <person name="Laessoe T."/>
            <person name="Pedersen O."/>
            <person name="Smith M.E."/>
            <person name="Kuyper T.W."/>
            <person name="Franco-Molano E.A."/>
            <person name="Baroni T.J."/>
            <person name="Aanen D.K."/>
        </authorList>
    </citation>
    <scope>NUCLEOTIDE SEQUENCE</scope>
    <source>
        <strain evidence="2">AP01</strain>
        <tissue evidence="2">Mycelium</tissue>
    </source>
</reference>